<comment type="caution">
    <text evidence="2">The sequence shown here is derived from an EMBL/GenBank/DDBJ whole genome shotgun (WGS) entry which is preliminary data.</text>
</comment>
<dbReference type="GO" id="GO:0016787">
    <property type="term" value="F:hydrolase activity"/>
    <property type="evidence" value="ECO:0007669"/>
    <property type="project" value="UniProtKB-KW"/>
</dbReference>
<dbReference type="InterPro" id="IPR029058">
    <property type="entry name" value="AB_hydrolase_fold"/>
</dbReference>
<dbReference type="Pfam" id="PF12697">
    <property type="entry name" value="Abhydrolase_6"/>
    <property type="match status" value="1"/>
</dbReference>
<name>A0A4Q2ITQ0_9SPHN</name>
<gene>
    <name evidence="2" type="ORF">EO081_11090</name>
</gene>
<dbReference type="AlphaFoldDB" id="A0A4Q2ITQ0"/>
<feature type="domain" description="AB hydrolase-1" evidence="1">
    <location>
        <begin position="32"/>
        <end position="247"/>
    </location>
</feature>
<protein>
    <submittedName>
        <fullName evidence="2">Alpha/beta hydrolase</fullName>
    </submittedName>
</protein>
<evidence type="ECO:0000313" key="3">
    <source>
        <dbReference type="Proteomes" id="UP000292347"/>
    </source>
</evidence>
<accession>A0A4Q2ITQ0</accession>
<dbReference type="PANTHER" id="PTHR43689">
    <property type="entry name" value="HYDROLASE"/>
    <property type="match status" value="1"/>
</dbReference>
<dbReference type="SUPFAM" id="SSF53474">
    <property type="entry name" value="alpha/beta-Hydrolases"/>
    <property type="match status" value="1"/>
</dbReference>
<dbReference type="EMBL" id="SDPT01000002">
    <property type="protein sequence ID" value="RXZ31748.1"/>
    <property type="molecule type" value="Genomic_DNA"/>
</dbReference>
<evidence type="ECO:0000259" key="1">
    <source>
        <dbReference type="Pfam" id="PF12697"/>
    </source>
</evidence>
<organism evidence="2 3">
    <name type="scientific">Sphingomonas desiccabilis</name>
    <dbReference type="NCBI Taxonomy" id="429134"/>
    <lineage>
        <taxon>Bacteria</taxon>
        <taxon>Pseudomonadati</taxon>
        <taxon>Pseudomonadota</taxon>
        <taxon>Alphaproteobacteria</taxon>
        <taxon>Sphingomonadales</taxon>
        <taxon>Sphingomonadaceae</taxon>
        <taxon>Sphingomonas</taxon>
    </lineage>
</organism>
<evidence type="ECO:0000313" key="2">
    <source>
        <dbReference type="EMBL" id="RXZ31748.1"/>
    </source>
</evidence>
<dbReference type="Gene3D" id="3.40.50.1820">
    <property type="entry name" value="alpha/beta hydrolase"/>
    <property type="match status" value="1"/>
</dbReference>
<dbReference type="InterPro" id="IPR000073">
    <property type="entry name" value="AB_hydrolase_1"/>
</dbReference>
<keyword evidence="3" id="KW-1185">Reference proteome</keyword>
<proteinExistence type="predicted"/>
<reference evidence="2 3" key="1">
    <citation type="submission" date="2019-01" db="EMBL/GenBank/DDBJ databases">
        <title>Sphingomonas mucosissima sp. nov. and Sphingomonas desiccabilis sp. nov., from biological soil crusts in the Colorado Plateau, USA.</title>
        <authorList>
            <person name="Zhu D."/>
        </authorList>
    </citation>
    <scope>NUCLEOTIDE SEQUENCE [LARGE SCALE GENOMIC DNA]</scope>
    <source>
        <strain evidence="2 3">CP1D</strain>
    </source>
</reference>
<dbReference type="PANTHER" id="PTHR43689:SF8">
    <property type="entry name" value="ALPHA_BETA-HYDROLASES SUPERFAMILY PROTEIN"/>
    <property type="match status" value="1"/>
</dbReference>
<dbReference type="OrthoDB" id="5491135at2"/>
<dbReference type="Proteomes" id="UP000292347">
    <property type="component" value="Unassembled WGS sequence"/>
</dbReference>
<sequence>MAGVREPVDRRVEVDGLHLEARCWAGGDGTPVVLLHEGLGSITAWGRFPAQLAEACGRTVIAYSRQGYGRSSGWPGIRPLDYLAQEARRVRRVLDALDLERAVLLGHSDGGAIATEAGALHGSRVAGLVLEAAHVTVERPTQQAVRSVGERWTSGDLRERLTRHHDDPASVFRGWHDVWTSEAFWGWSIAELLPEITCPVLAIRGAQDALSSAHQLDVITSGIPQAEAVTLPDCGHVPHKEARERTLALVAAFVRKL</sequence>
<keyword evidence="2" id="KW-0378">Hydrolase</keyword>